<reference evidence="1 2" key="1">
    <citation type="submission" date="2015-02" db="EMBL/GenBank/DDBJ databases">
        <title>Single-cell genomics of uncultivated deep-branching MTB reveals a conserved set of magnetosome genes.</title>
        <authorList>
            <person name="Kolinko S."/>
            <person name="Richter M."/>
            <person name="Glockner F.O."/>
            <person name="Brachmann A."/>
            <person name="Schuler D."/>
        </authorList>
    </citation>
    <scope>NUCLEOTIDE SEQUENCE [LARGE SCALE GENOMIC DNA]</scope>
    <source>
        <strain evidence="1">TM-1</strain>
    </source>
</reference>
<organism evidence="1 2">
    <name type="scientific">Candidatus Magnetobacterium bavaricum</name>
    <dbReference type="NCBI Taxonomy" id="29290"/>
    <lineage>
        <taxon>Bacteria</taxon>
        <taxon>Pseudomonadati</taxon>
        <taxon>Nitrospirota</taxon>
        <taxon>Thermodesulfovibrionia</taxon>
        <taxon>Thermodesulfovibrionales</taxon>
        <taxon>Candidatus Magnetobacteriaceae</taxon>
        <taxon>Candidatus Magnetobacterium</taxon>
    </lineage>
</organism>
<protein>
    <submittedName>
        <fullName evidence="1">Uncharacterized protein</fullName>
    </submittedName>
</protein>
<accession>A0A0F3GQ17</accession>
<name>A0A0F3GQ17_9BACT</name>
<dbReference type="EMBL" id="LACI01001634">
    <property type="protein sequence ID" value="KJU84074.1"/>
    <property type="molecule type" value="Genomic_DNA"/>
</dbReference>
<keyword evidence="2" id="KW-1185">Reference proteome</keyword>
<dbReference type="Proteomes" id="UP000033423">
    <property type="component" value="Unassembled WGS sequence"/>
</dbReference>
<gene>
    <name evidence="1" type="ORF">MBAV_003750</name>
</gene>
<dbReference type="AlphaFoldDB" id="A0A0F3GQ17"/>
<proteinExistence type="predicted"/>
<evidence type="ECO:0000313" key="1">
    <source>
        <dbReference type="EMBL" id="KJU84074.1"/>
    </source>
</evidence>
<sequence length="51" mass="5687">MIACDTKNKEGYGPLLDLPRKGTSPLDPVKMPHNLVFNPIEICYIQTILTS</sequence>
<evidence type="ECO:0000313" key="2">
    <source>
        <dbReference type="Proteomes" id="UP000033423"/>
    </source>
</evidence>
<comment type="caution">
    <text evidence="1">The sequence shown here is derived from an EMBL/GenBank/DDBJ whole genome shotgun (WGS) entry which is preliminary data.</text>
</comment>